<dbReference type="VEuPathDB" id="AmoebaDB:NF0015330"/>
<organism evidence="2 3">
    <name type="scientific">Naegleria fowleri</name>
    <name type="common">Brain eating amoeba</name>
    <dbReference type="NCBI Taxonomy" id="5763"/>
    <lineage>
        <taxon>Eukaryota</taxon>
        <taxon>Discoba</taxon>
        <taxon>Heterolobosea</taxon>
        <taxon>Tetramitia</taxon>
        <taxon>Eutetramitia</taxon>
        <taxon>Vahlkampfiidae</taxon>
        <taxon>Naegleria</taxon>
    </lineage>
</organism>
<protein>
    <recommendedName>
        <fullName evidence="1">DUF4116 domain-containing protein</fullName>
    </recommendedName>
</protein>
<feature type="domain" description="DUF4116" evidence="1">
    <location>
        <begin position="109"/>
        <end position="156"/>
    </location>
</feature>
<evidence type="ECO:0000259" key="1">
    <source>
        <dbReference type="Pfam" id="PF13475"/>
    </source>
</evidence>
<sequence length="717" mass="83350">MGTMDFTFKEFMLKAIKFLYPELDNLVSIDCSNKEIMMYVVQEIGSFLRLASRKLKSDRDIVLNAVKCDGVSLEFATHDLKNDREIALHEIKQNGLALEFVSTELKGKKELVLIAVNQNGFALNYASKELKNDREVVMAAVRNEGLALQYADEMLKRDQEIVIEAIKQNNGALRYACKELLRGKEFLLRLGCWNIFRYAPKEIVEDREFVLSVAKLNGLAVVGSNDSPFLNDKEILLEAVRSNGYALYYILYFASDALKKDSELMMEALKCNRFVLAASRTVPILSRLQTMSLNEWLNPTQNNNLLKYVFDWSEFICHTYPNEYEWLRKLKQSFQVMDIHDLELVLSNCPQGLERHGSMKLITLDNGSGKQVSVFASSRYSSHLNLQALVDENGEMLSVNEFAIATNVKTCDMSFTSFYFGWGAGHDEVRSEGLEWFSDQFSNLNTLDGKYLLFYIFEFIDKFKPEHSRYLCDHDSIFVVKKAMKDDNTHSQMFKKAHSFKNSLMKRENCLAAAVKSCKTKGVWIRLMKCGYVMSENQLGIDFNNFLSSTEHFQFFFDYCEFHHWRSFAEKKVQEQFMSILERKESTKLCQVIPQNNYSFPKELCCSLIQSNIELFDLIKKHRPDFWCPFDLRIPQPPSNTTLESTITSSITEPKILFLYQTYSDQKKFSDYFLKFSPRFKSDQYCHQQLPHQLATRKIVKEQFTPLLKKYDVVYRL</sequence>
<dbReference type="InterPro" id="IPR025197">
    <property type="entry name" value="DUF4116"/>
</dbReference>
<keyword evidence="3" id="KW-1185">Reference proteome</keyword>
<proteinExistence type="predicted"/>
<dbReference type="GeneID" id="68112560"/>
<name>A0A6A5BMH3_NAEFO</name>
<dbReference type="VEuPathDB" id="AmoebaDB:NfTy_065470"/>
<dbReference type="Proteomes" id="UP000444721">
    <property type="component" value="Unassembled WGS sequence"/>
</dbReference>
<dbReference type="AlphaFoldDB" id="A0A6A5BMH3"/>
<dbReference type="OrthoDB" id="10503005at2759"/>
<comment type="caution">
    <text evidence="2">The sequence shown here is derived from an EMBL/GenBank/DDBJ whole genome shotgun (WGS) entry which is preliminary data.</text>
</comment>
<gene>
    <name evidence="2" type="ORF">FDP41_005342</name>
</gene>
<reference evidence="2 3" key="1">
    <citation type="journal article" date="2019" name="Sci. Rep.">
        <title>Nanopore sequencing improves the draft genome of the human pathogenic amoeba Naegleria fowleri.</title>
        <authorList>
            <person name="Liechti N."/>
            <person name="Schurch N."/>
            <person name="Bruggmann R."/>
            <person name="Wittwer M."/>
        </authorList>
    </citation>
    <scope>NUCLEOTIDE SEQUENCE [LARGE SCALE GENOMIC DNA]</scope>
    <source>
        <strain evidence="2 3">ATCC 30894</strain>
    </source>
</reference>
<feature type="domain" description="DUF4116" evidence="1">
    <location>
        <begin position="58"/>
        <end position="106"/>
    </location>
</feature>
<dbReference type="RefSeq" id="XP_044560061.1">
    <property type="nucleotide sequence ID" value="XM_044708856.1"/>
</dbReference>
<dbReference type="VEuPathDB" id="AmoebaDB:FDP41_005342"/>
<evidence type="ECO:0000313" key="2">
    <source>
        <dbReference type="EMBL" id="KAF0975348.1"/>
    </source>
</evidence>
<dbReference type="EMBL" id="VFQX01000044">
    <property type="protein sequence ID" value="KAF0975348.1"/>
    <property type="molecule type" value="Genomic_DNA"/>
</dbReference>
<evidence type="ECO:0000313" key="3">
    <source>
        <dbReference type="Proteomes" id="UP000444721"/>
    </source>
</evidence>
<dbReference type="Pfam" id="PF13475">
    <property type="entry name" value="DUF4116"/>
    <property type="match status" value="2"/>
</dbReference>
<accession>A0A6A5BMH3</accession>
<dbReference type="VEuPathDB" id="AmoebaDB:NF0015310"/>